<dbReference type="EMBL" id="AY915081">
    <property type="protein sequence ID" value="AAX30302.1"/>
    <property type="molecule type" value="mRNA"/>
</dbReference>
<dbReference type="Gene3D" id="2.10.55.10">
    <property type="entry name" value="Leishmanolysin domain 3"/>
    <property type="match status" value="1"/>
</dbReference>
<sequence length="80" mass="9301">MFNQSGQQTSTWCDKVRGETLDFRCIPHTNAYGYCNLIKHSHYLKREHAHFNNLANISTLEQQMMGGRDSFADHCPYFST</sequence>
<dbReference type="SUPFAM" id="SSF55486">
    <property type="entry name" value="Metalloproteases ('zincins'), catalytic domain"/>
    <property type="match status" value="1"/>
</dbReference>
<name>Q5BT33_SCHJA</name>
<accession>Q5BT33</accession>
<reference evidence="1" key="1">
    <citation type="submission" date="2005-01" db="EMBL/GenBank/DDBJ databases">
        <authorList>
            <person name="Han Z."/>
        </authorList>
    </citation>
    <scope>NUCLEOTIDE SEQUENCE</scope>
</reference>
<organism evidence="1">
    <name type="scientific">Schistosoma japonicum</name>
    <name type="common">Blood fluke</name>
    <dbReference type="NCBI Taxonomy" id="6182"/>
    <lineage>
        <taxon>Eukaryota</taxon>
        <taxon>Metazoa</taxon>
        <taxon>Spiralia</taxon>
        <taxon>Lophotrochozoa</taxon>
        <taxon>Platyhelminthes</taxon>
        <taxon>Trematoda</taxon>
        <taxon>Digenea</taxon>
        <taxon>Strigeidida</taxon>
        <taxon>Schistosomatoidea</taxon>
        <taxon>Schistosomatidae</taxon>
        <taxon>Schistosoma</taxon>
    </lineage>
</organism>
<evidence type="ECO:0000313" key="1">
    <source>
        <dbReference type="EMBL" id="AAX30302.1"/>
    </source>
</evidence>
<reference evidence="1" key="2">
    <citation type="journal article" date="2006" name="PLoS Pathog.">
        <title>New perspectives on host-parasite interplay by comparative transcriptomic and proteomic analyses of Schistosoma japonicum.</title>
        <authorList>
            <person name="Liu F."/>
            <person name="Lu J."/>
            <person name="Hu W."/>
            <person name="Wang S.Y."/>
            <person name="Cui S.J."/>
            <person name="Chi M."/>
            <person name="Yan Q."/>
            <person name="Wang X.R."/>
            <person name="Song H.D."/>
            <person name="Xu X.N."/>
            <person name="Wang J.J."/>
            <person name="Zhang X.L."/>
            <person name="Zhang X."/>
            <person name="Wang Z.Q."/>
            <person name="Xue C.L."/>
            <person name="Brindley P.J."/>
            <person name="McManus D.P."/>
            <person name="Yang P.Y."/>
            <person name="Feng Z."/>
            <person name="Chen Z."/>
            <person name="Han Z.G."/>
        </authorList>
    </citation>
    <scope>NUCLEOTIDE SEQUENCE</scope>
</reference>
<dbReference type="AlphaFoldDB" id="Q5BT33"/>
<protein>
    <submittedName>
        <fullName evidence="1">SJCHGC02921 protein</fullName>
    </submittedName>
</protein>
<proteinExistence type="evidence at transcript level"/>